<protein>
    <submittedName>
        <fullName evidence="2">Uncharacterized protein</fullName>
    </submittedName>
</protein>
<sequence>MRAEAFSVEDDLRMSHFVVSATGLNILLVVTGASTVLVAAYFCALRLDCSPRELLSLPPAVIVNCFLACLSTLHMDFREQYYRHIGVHRSPTSISTPSFFPSLPEGVRRDRTVCGQ</sequence>
<dbReference type="EMBL" id="JH930475">
    <property type="protein sequence ID" value="EKM52260.1"/>
    <property type="molecule type" value="Genomic_DNA"/>
</dbReference>
<gene>
    <name evidence="2" type="ORF">PHACADRAFT_260498</name>
</gene>
<dbReference type="GeneID" id="18917753"/>
<dbReference type="InParanoid" id="K5VZK0"/>
<organism evidence="2 3">
    <name type="scientific">Phanerochaete carnosa (strain HHB-10118-sp)</name>
    <name type="common">White-rot fungus</name>
    <name type="synonym">Peniophora carnosa</name>
    <dbReference type="NCBI Taxonomy" id="650164"/>
    <lineage>
        <taxon>Eukaryota</taxon>
        <taxon>Fungi</taxon>
        <taxon>Dikarya</taxon>
        <taxon>Basidiomycota</taxon>
        <taxon>Agaricomycotina</taxon>
        <taxon>Agaricomycetes</taxon>
        <taxon>Polyporales</taxon>
        <taxon>Phanerochaetaceae</taxon>
        <taxon>Phanerochaete</taxon>
    </lineage>
</organism>
<keyword evidence="3" id="KW-1185">Reference proteome</keyword>
<feature type="transmembrane region" description="Helical" evidence="1">
    <location>
        <begin position="21"/>
        <end position="42"/>
    </location>
</feature>
<accession>K5VZK0</accession>
<keyword evidence="1" id="KW-1133">Transmembrane helix</keyword>
<dbReference type="AlphaFoldDB" id="K5VZK0"/>
<reference evidence="2 3" key="1">
    <citation type="journal article" date="2012" name="BMC Genomics">
        <title>Comparative genomics of the white-rot fungi, Phanerochaete carnosa and P. chrysosporium, to elucidate the genetic basis of the distinct wood types they colonize.</title>
        <authorList>
            <person name="Suzuki H."/>
            <person name="MacDonald J."/>
            <person name="Syed K."/>
            <person name="Salamov A."/>
            <person name="Hori C."/>
            <person name="Aerts A."/>
            <person name="Henrissat B."/>
            <person name="Wiebenga A."/>
            <person name="vanKuyk P.A."/>
            <person name="Barry K."/>
            <person name="Lindquist E."/>
            <person name="LaButti K."/>
            <person name="Lapidus A."/>
            <person name="Lucas S."/>
            <person name="Coutinho P."/>
            <person name="Gong Y."/>
            <person name="Samejima M."/>
            <person name="Mahadevan R."/>
            <person name="Abou-Zaid M."/>
            <person name="de Vries R.P."/>
            <person name="Igarashi K."/>
            <person name="Yadav J.S."/>
            <person name="Grigoriev I.V."/>
            <person name="Master E.R."/>
        </authorList>
    </citation>
    <scope>NUCLEOTIDE SEQUENCE [LARGE SCALE GENOMIC DNA]</scope>
    <source>
        <strain evidence="2 3">HHB-10118-sp</strain>
    </source>
</reference>
<evidence type="ECO:0000313" key="2">
    <source>
        <dbReference type="EMBL" id="EKM52260.1"/>
    </source>
</evidence>
<name>K5VZK0_PHACS</name>
<evidence type="ECO:0000313" key="3">
    <source>
        <dbReference type="Proteomes" id="UP000008370"/>
    </source>
</evidence>
<dbReference type="Proteomes" id="UP000008370">
    <property type="component" value="Unassembled WGS sequence"/>
</dbReference>
<keyword evidence="1" id="KW-0472">Membrane</keyword>
<dbReference type="RefSeq" id="XP_007398614.1">
    <property type="nucleotide sequence ID" value="XM_007398552.1"/>
</dbReference>
<proteinExistence type="predicted"/>
<dbReference type="HOGENOM" id="CLU_2097672_0_0_1"/>
<feature type="transmembrane region" description="Helical" evidence="1">
    <location>
        <begin position="54"/>
        <end position="73"/>
    </location>
</feature>
<evidence type="ECO:0000256" key="1">
    <source>
        <dbReference type="SAM" id="Phobius"/>
    </source>
</evidence>
<keyword evidence="1" id="KW-0812">Transmembrane</keyword>
<dbReference type="KEGG" id="pco:PHACADRAFT_260498"/>